<keyword evidence="7" id="KW-1005">Bacterial flagellum biogenesis</keyword>
<dbReference type="Proteomes" id="UP000077037">
    <property type="component" value="Unassembled WGS sequence"/>
</dbReference>
<dbReference type="PRINTS" id="PR01004">
    <property type="entry name" value="FLGFLIJ"/>
</dbReference>
<accession>A0A157M2L9</accession>
<evidence type="ECO:0000256" key="3">
    <source>
        <dbReference type="ARBA" id="ARBA00020392"/>
    </source>
</evidence>
<dbReference type="GO" id="GO:0009288">
    <property type="term" value="C:bacterial-type flagellum"/>
    <property type="evidence" value="ECO:0007669"/>
    <property type="project" value="InterPro"/>
</dbReference>
<evidence type="ECO:0000256" key="1">
    <source>
        <dbReference type="ARBA" id="ARBA00004413"/>
    </source>
</evidence>
<keyword evidence="11" id="KW-0966">Cell projection</keyword>
<name>A0A157M2L9_9BORD</name>
<evidence type="ECO:0000313" key="11">
    <source>
        <dbReference type="EMBL" id="SAI02839.1"/>
    </source>
</evidence>
<evidence type="ECO:0000313" key="12">
    <source>
        <dbReference type="Proteomes" id="UP000077037"/>
    </source>
</evidence>
<dbReference type="InterPro" id="IPR018006">
    <property type="entry name" value="Flag_FliJ_proteobac"/>
</dbReference>
<keyword evidence="11" id="KW-0969">Cilium</keyword>
<keyword evidence="8" id="KW-0653">Protein transport</keyword>
<protein>
    <recommendedName>
        <fullName evidence="3">Flagellar FliJ protein</fullName>
    </recommendedName>
</protein>
<dbReference type="NCBIfam" id="TIGR02473">
    <property type="entry name" value="flagell_FliJ"/>
    <property type="match status" value="1"/>
</dbReference>
<dbReference type="OrthoDB" id="6465096at2"/>
<evidence type="ECO:0000256" key="6">
    <source>
        <dbReference type="ARBA" id="ARBA00022500"/>
    </source>
</evidence>
<dbReference type="GO" id="GO:0006935">
    <property type="term" value="P:chemotaxis"/>
    <property type="evidence" value="ECO:0007669"/>
    <property type="project" value="UniProtKB-KW"/>
</dbReference>
<proteinExistence type="inferred from homology"/>
<evidence type="ECO:0000256" key="2">
    <source>
        <dbReference type="ARBA" id="ARBA00010004"/>
    </source>
</evidence>
<dbReference type="EMBL" id="FKBS01000008">
    <property type="protein sequence ID" value="SAI02839.1"/>
    <property type="molecule type" value="Genomic_DNA"/>
</dbReference>
<dbReference type="InterPro" id="IPR012823">
    <property type="entry name" value="Flagell_FliJ"/>
</dbReference>
<comment type="similarity">
    <text evidence="2">Belongs to the FliJ family.</text>
</comment>
<sequence length="148" mass="17133">MPSQLPLDMLRGLAKESADDAARVLGKLNADRTQAERQLTMLYDYRQDYLQRLQQAMQSGMSVADCQNYQRFISTLDDAIGQQTNVLRAADDHLTRGRQHWQQEQRKLNSFDALSQRQVRAEQLAENRREQRASDEYSARIARGQAIY</sequence>
<keyword evidence="11" id="KW-0282">Flagellum</keyword>
<evidence type="ECO:0000256" key="8">
    <source>
        <dbReference type="ARBA" id="ARBA00022927"/>
    </source>
</evidence>
<evidence type="ECO:0000256" key="5">
    <source>
        <dbReference type="ARBA" id="ARBA00022475"/>
    </source>
</evidence>
<keyword evidence="5" id="KW-1003">Cell membrane</keyword>
<evidence type="ECO:0000256" key="9">
    <source>
        <dbReference type="ARBA" id="ARBA00023136"/>
    </source>
</evidence>
<keyword evidence="10" id="KW-1006">Bacterial flagellum protein export</keyword>
<dbReference type="InterPro" id="IPR053716">
    <property type="entry name" value="Flag_assembly_chemotaxis_eff"/>
</dbReference>
<dbReference type="GO" id="GO:0015031">
    <property type="term" value="P:protein transport"/>
    <property type="evidence" value="ECO:0007669"/>
    <property type="project" value="UniProtKB-KW"/>
</dbReference>
<evidence type="ECO:0000256" key="7">
    <source>
        <dbReference type="ARBA" id="ARBA00022795"/>
    </source>
</evidence>
<dbReference type="InterPro" id="IPR052570">
    <property type="entry name" value="FliJ"/>
</dbReference>
<dbReference type="GO" id="GO:0044781">
    <property type="term" value="P:bacterial-type flagellum organization"/>
    <property type="evidence" value="ECO:0007669"/>
    <property type="project" value="UniProtKB-KW"/>
</dbReference>
<dbReference type="Gene3D" id="1.10.287.1700">
    <property type="match status" value="1"/>
</dbReference>
<dbReference type="GO" id="GO:0071973">
    <property type="term" value="P:bacterial-type flagellum-dependent cell motility"/>
    <property type="evidence" value="ECO:0007669"/>
    <property type="project" value="InterPro"/>
</dbReference>
<comment type="subcellular location">
    <subcellularLocation>
        <location evidence="1">Cell membrane</location>
        <topology evidence="1">Peripheral membrane protein</topology>
        <orientation evidence="1">Cytoplasmic side</orientation>
    </subcellularLocation>
</comment>
<dbReference type="RefSeq" id="WP_066409381.1">
    <property type="nucleotide sequence ID" value="NZ_FKBS01000008.1"/>
</dbReference>
<keyword evidence="4" id="KW-0813">Transport</keyword>
<dbReference type="GO" id="GO:0003774">
    <property type="term" value="F:cytoskeletal motor activity"/>
    <property type="evidence" value="ECO:0007669"/>
    <property type="project" value="InterPro"/>
</dbReference>
<reference evidence="11 12" key="1">
    <citation type="submission" date="2016-03" db="EMBL/GenBank/DDBJ databases">
        <authorList>
            <consortium name="Pathogen Informatics"/>
        </authorList>
    </citation>
    <scope>NUCLEOTIDE SEQUENCE [LARGE SCALE GENOMIC DNA]</scope>
    <source>
        <strain evidence="11 12">NCTC13364</strain>
    </source>
</reference>
<keyword evidence="9" id="KW-0472">Membrane</keyword>
<evidence type="ECO:0000256" key="10">
    <source>
        <dbReference type="ARBA" id="ARBA00023225"/>
    </source>
</evidence>
<organism evidence="11 12">
    <name type="scientific">Bordetella ansorpii</name>
    <dbReference type="NCBI Taxonomy" id="288768"/>
    <lineage>
        <taxon>Bacteria</taxon>
        <taxon>Pseudomonadati</taxon>
        <taxon>Pseudomonadota</taxon>
        <taxon>Betaproteobacteria</taxon>
        <taxon>Burkholderiales</taxon>
        <taxon>Alcaligenaceae</taxon>
        <taxon>Bordetella</taxon>
    </lineage>
</organism>
<keyword evidence="6" id="KW-0145">Chemotaxis</keyword>
<dbReference type="Pfam" id="PF02050">
    <property type="entry name" value="FliJ"/>
    <property type="match status" value="1"/>
</dbReference>
<dbReference type="PANTHER" id="PTHR38786:SF1">
    <property type="entry name" value="FLAGELLAR FLIJ PROTEIN"/>
    <property type="match status" value="1"/>
</dbReference>
<dbReference type="PANTHER" id="PTHR38786">
    <property type="entry name" value="FLAGELLAR FLIJ PROTEIN"/>
    <property type="match status" value="1"/>
</dbReference>
<dbReference type="GO" id="GO:0005886">
    <property type="term" value="C:plasma membrane"/>
    <property type="evidence" value="ECO:0007669"/>
    <property type="project" value="UniProtKB-SubCell"/>
</dbReference>
<dbReference type="AlphaFoldDB" id="A0A157M2L9"/>
<gene>
    <name evidence="11" type="primary">fliJ</name>
    <name evidence="11" type="ORF">SAMEA1982600_01015</name>
</gene>
<evidence type="ECO:0000256" key="4">
    <source>
        <dbReference type="ARBA" id="ARBA00022448"/>
    </source>
</evidence>
<dbReference type="PIRSF" id="PIRSF019404">
    <property type="entry name" value="FliJ"/>
    <property type="match status" value="1"/>
</dbReference>